<dbReference type="Gene3D" id="3.30.565.10">
    <property type="entry name" value="Histidine kinase-like ATPase, C-terminal domain"/>
    <property type="match status" value="1"/>
</dbReference>
<dbReference type="Pfam" id="PF02518">
    <property type="entry name" value="HATPase_c"/>
    <property type="match status" value="1"/>
</dbReference>
<name>A0ABU1NS85_9BACL</name>
<keyword evidence="10" id="KW-1133">Transmembrane helix</keyword>
<dbReference type="EC" id="2.7.13.3" evidence="3"/>
<evidence type="ECO:0000256" key="1">
    <source>
        <dbReference type="ARBA" id="ARBA00000085"/>
    </source>
</evidence>
<keyword evidence="5" id="KW-0808">Transferase</keyword>
<dbReference type="Proteomes" id="UP001267290">
    <property type="component" value="Unassembled WGS sequence"/>
</dbReference>
<feature type="transmembrane region" description="Helical" evidence="10">
    <location>
        <begin position="12"/>
        <end position="32"/>
    </location>
</feature>
<keyword evidence="13" id="KW-1185">Reference proteome</keyword>
<dbReference type="InterPro" id="IPR036097">
    <property type="entry name" value="HisK_dim/P_sf"/>
</dbReference>
<evidence type="ECO:0000256" key="6">
    <source>
        <dbReference type="ARBA" id="ARBA00022741"/>
    </source>
</evidence>
<dbReference type="InterPro" id="IPR005467">
    <property type="entry name" value="His_kinase_dom"/>
</dbReference>
<dbReference type="PRINTS" id="PR00344">
    <property type="entry name" value="BCTRLSENSOR"/>
</dbReference>
<proteinExistence type="predicted"/>
<dbReference type="SUPFAM" id="SSF47384">
    <property type="entry name" value="Homodimeric domain of signal transducing histidine kinase"/>
    <property type="match status" value="1"/>
</dbReference>
<evidence type="ECO:0000256" key="7">
    <source>
        <dbReference type="ARBA" id="ARBA00022777"/>
    </source>
</evidence>
<evidence type="ECO:0000256" key="5">
    <source>
        <dbReference type="ARBA" id="ARBA00022679"/>
    </source>
</evidence>
<evidence type="ECO:0000313" key="12">
    <source>
        <dbReference type="EMBL" id="MDR6550347.1"/>
    </source>
</evidence>
<organism evidence="12 13">
    <name type="scientific">Paenibacillus qinlingensis</name>
    <dbReference type="NCBI Taxonomy" id="1837343"/>
    <lineage>
        <taxon>Bacteria</taxon>
        <taxon>Bacillati</taxon>
        <taxon>Bacillota</taxon>
        <taxon>Bacilli</taxon>
        <taxon>Bacillales</taxon>
        <taxon>Paenibacillaceae</taxon>
        <taxon>Paenibacillus</taxon>
    </lineage>
</organism>
<gene>
    <name evidence="12" type="ORF">J2736_001530</name>
</gene>
<comment type="subcellular location">
    <subcellularLocation>
        <location evidence="2">Membrane</location>
    </subcellularLocation>
</comment>
<dbReference type="PROSITE" id="PS50109">
    <property type="entry name" value="HIS_KIN"/>
    <property type="match status" value="1"/>
</dbReference>
<dbReference type="InterPro" id="IPR003661">
    <property type="entry name" value="HisK_dim/P_dom"/>
</dbReference>
<keyword evidence="6" id="KW-0547">Nucleotide-binding</keyword>
<keyword evidence="10" id="KW-0472">Membrane</keyword>
<keyword evidence="9" id="KW-0902">Two-component regulatory system</keyword>
<keyword evidence="4" id="KW-0597">Phosphoprotein</keyword>
<dbReference type="InterPro" id="IPR003594">
    <property type="entry name" value="HATPase_dom"/>
</dbReference>
<sequence length="337" mass="38018">MVIKILRNREIRIFLGIMSVIGLCLSAVATLFSTSGAWLVFSTSALFIVTYHQFTKWRYRELEQLSRYLQQISNGDYGLDVRDNQEGELSLLKNDIYKVTVRLSEQNALLVQDKSRLKEAISDISHQIKTPLASMTVMTDLLLNPSLSEDKRIEFISNTSVQLERMDWLVSSLLKLSKIDAGVVTFRKEHIKVEELIRKAIQPILIPMDIKEQILSISGDKSASFTGDMNWTAEALINIMKNCVEHTPEGGALSITYTENLLYTEIIVEDTGKGISKDELPYILKRFYKGKGASEGSVGIGLSMSQSIISNQNGDIYVTSELGKGTQFQIRFYKRII</sequence>
<feature type="domain" description="Histidine kinase" evidence="11">
    <location>
        <begin position="123"/>
        <end position="336"/>
    </location>
</feature>
<accession>A0ABU1NS85</accession>
<keyword evidence="7 12" id="KW-0418">Kinase</keyword>
<evidence type="ECO:0000313" key="13">
    <source>
        <dbReference type="Proteomes" id="UP001267290"/>
    </source>
</evidence>
<keyword evidence="8" id="KW-0067">ATP-binding</keyword>
<dbReference type="SUPFAM" id="SSF55874">
    <property type="entry name" value="ATPase domain of HSP90 chaperone/DNA topoisomerase II/histidine kinase"/>
    <property type="match status" value="1"/>
</dbReference>
<evidence type="ECO:0000256" key="2">
    <source>
        <dbReference type="ARBA" id="ARBA00004370"/>
    </source>
</evidence>
<evidence type="ECO:0000259" key="11">
    <source>
        <dbReference type="PROSITE" id="PS50109"/>
    </source>
</evidence>
<comment type="catalytic activity">
    <reaction evidence="1">
        <text>ATP + protein L-histidine = ADP + protein N-phospho-L-histidine.</text>
        <dbReference type="EC" id="2.7.13.3"/>
    </reaction>
</comment>
<dbReference type="Pfam" id="PF00512">
    <property type="entry name" value="HisKA"/>
    <property type="match status" value="1"/>
</dbReference>
<dbReference type="SMART" id="SM00388">
    <property type="entry name" value="HisKA"/>
    <property type="match status" value="1"/>
</dbReference>
<dbReference type="PANTHER" id="PTHR45453:SF1">
    <property type="entry name" value="PHOSPHATE REGULON SENSOR PROTEIN PHOR"/>
    <property type="match status" value="1"/>
</dbReference>
<evidence type="ECO:0000256" key="10">
    <source>
        <dbReference type="SAM" id="Phobius"/>
    </source>
</evidence>
<evidence type="ECO:0000256" key="8">
    <source>
        <dbReference type="ARBA" id="ARBA00022840"/>
    </source>
</evidence>
<comment type="caution">
    <text evidence="12">The sequence shown here is derived from an EMBL/GenBank/DDBJ whole genome shotgun (WGS) entry which is preliminary data.</text>
</comment>
<dbReference type="PANTHER" id="PTHR45453">
    <property type="entry name" value="PHOSPHATE REGULON SENSOR PROTEIN PHOR"/>
    <property type="match status" value="1"/>
</dbReference>
<dbReference type="Gene3D" id="1.10.287.130">
    <property type="match status" value="1"/>
</dbReference>
<dbReference type="GO" id="GO:0016301">
    <property type="term" value="F:kinase activity"/>
    <property type="evidence" value="ECO:0007669"/>
    <property type="project" value="UniProtKB-KW"/>
</dbReference>
<dbReference type="InterPro" id="IPR036890">
    <property type="entry name" value="HATPase_C_sf"/>
</dbReference>
<reference evidence="12 13" key="1">
    <citation type="submission" date="2023-07" db="EMBL/GenBank/DDBJ databases">
        <title>Sorghum-associated microbial communities from plants grown in Nebraska, USA.</title>
        <authorList>
            <person name="Schachtman D."/>
        </authorList>
    </citation>
    <scope>NUCLEOTIDE SEQUENCE [LARGE SCALE GENOMIC DNA]</scope>
    <source>
        <strain evidence="12 13">CC258</strain>
    </source>
</reference>
<dbReference type="EMBL" id="JAVDSB010000001">
    <property type="protein sequence ID" value="MDR6550347.1"/>
    <property type="molecule type" value="Genomic_DNA"/>
</dbReference>
<evidence type="ECO:0000256" key="3">
    <source>
        <dbReference type="ARBA" id="ARBA00012438"/>
    </source>
</evidence>
<dbReference type="InterPro" id="IPR050351">
    <property type="entry name" value="BphY/WalK/GraS-like"/>
</dbReference>
<dbReference type="CDD" id="cd00082">
    <property type="entry name" value="HisKA"/>
    <property type="match status" value="1"/>
</dbReference>
<keyword evidence="10" id="KW-0812">Transmembrane</keyword>
<protein>
    <recommendedName>
        <fullName evidence="3">histidine kinase</fullName>
        <ecNumber evidence="3">2.7.13.3</ecNumber>
    </recommendedName>
</protein>
<dbReference type="SMART" id="SM00387">
    <property type="entry name" value="HATPase_c"/>
    <property type="match status" value="1"/>
</dbReference>
<evidence type="ECO:0000256" key="4">
    <source>
        <dbReference type="ARBA" id="ARBA00022553"/>
    </source>
</evidence>
<dbReference type="InterPro" id="IPR004358">
    <property type="entry name" value="Sig_transdc_His_kin-like_C"/>
</dbReference>
<evidence type="ECO:0000256" key="9">
    <source>
        <dbReference type="ARBA" id="ARBA00023012"/>
    </source>
</evidence>